<keyword evidence="1" id="KW-0732">Signal</keyword>
<gene>
    <name evidence="2" type="ORF">GCM10010357_17680</name>
</gene>
<dbReference type="Proteomes" id="UP001500879">
    <property type="component" value="Unassembled WGS sequence"/>
</dbReference>
<protein>
    <submittedName>
        <fullName evidence="2">Uncharacterized protein</fullName>
    </submittedName>
</protein>
<comment type="caution">
    <text evidence="2">The sequence shown here is derived from an EMBL/GenBank/DDBJ whole genome shotgun (WGS) entry which is preliminary data.</text>
</comment>
<feature type="signal peptide" evidence="1">
    <location>
        <begin position="1"/>
        <end position="35"/>
    </location>
</feature>
<name>A0ABP3IE55_9ACTN</name>
<keyword evidence="3" id="KW-1185">Reference proteome</keyword>
<proteinExistence type="predicted"/>
<accession>A0ABP3IE55</accession>
<evidence type="ECO:0000313" key="2">
    <source>
        <dbReference type="EMBL" id="GAA0397015.1"/>
    </source>
</evidence>
<evidence type="ECO:0000256" key="1">
    <source>
        <dbReference type="SAM" id="SignalP"/>
    </source>
</evidence>
<sequence length="184" mass="17591">MHGMTMARRLGIWAGSAALLAAAAVTGPAAGRAQAATGDLSCSGQFKMTFAPGLKPGGSSAISVVASLGNCTSANGKYTNLTSATGSGTGSATANGSGPGPCGLLFRGTGTGTIKWAGAGVPDSTISFTVNTDPSTGAVTFKCVITGGTLNGDGDVVAPVITSTTCSTGNGMGTMGANIAVSFS</sequence>
<organism evidence="2 3">
    <name type="scientific">Streptomyces luteireticuli</name>
    <dbReference type="NCBI Taxonomy" id="173858"/>
    <lineage>
        <taxon>Bacteria</taxon>
        <taxon>Bacillati</taxon>
        <taxon>Actinomycetota</taxon>
        <taxon>Actinomycetes</taxon>
        <taxon>Kitasatosporales</taxon>
        <taxon>Streptomycetaceae</taxon>
        <taxon>Streptomyces</taxon>
    </lineage>
</organism>
<dbReference type="EMBL" id="BAAABX010000018">
    <property type="protein sequence ID" value="GAA0397015.1"/>
    <property type="molecule type" value="Genomic_DNA"/>
</dbReference>
<feature type="chain" id="PRO_5045354416" evidence="1">
    <location>
        <begin position="36"/>
        <end position="184"/>
    </location>
</feature>
<reference evidence="3" key="1">
    <citation type="journal article" date="2019" name="Int. J. Syst. Evol. Microbiol.">
        <title>The Global Catalogue of Microorganisms (GCM) 10K type strain sequencing project: providing services to taxonomists for standard genome sequencing and annotation.</title>
        <authorList>
            <consortium name="The Broad Institute Genomics Platform"/>
            <consortium name="The Broad Institute Genome Sequencing Center for Infectious Disease"/>
            <person name="Wu L."/>
            <person name="Ma J."/>
        </authorList>
    </citation>
    <scope>NUCLEOTIDE SEQUENCE [LARGE SCALE GENOMIC DNA]</scope>
    <source>
        <strain evidence="3">JCM 4788</strain>
    </source>
</reference>
<evidence type="ECO:0000313" key="3">
    <source>
        <dbReference type="Proteomes" id="UP001500879"/>
    </source>
</evidence>